<dbReference type="PANTHER" id="PTHR34547">
    <property type="entry name" value="YACP-LIKE NYN DOMAIN PROTEIN"/>
    <property type="match status" value="1"/>
</dbReference>
<dbReference type="Pfam" id="PF05991">
    <property type="entry name" value="NYN_YacP"/>
    <property type="match status" value="1"/>
</dbReference>
<keyword evidence="2" id="KW-1185">Reference proteome</keyword>
<sequence length="172" mass="20174">MKEYLMVDGYNIINNWEELKEESKHSLDSARSKLLDILSNYQAFRGIKVTVVFDAHYVKNSMEKHEFYNNVEIVYTKEFESADNYIERFVAENSSEDNIIRVATSDSLEQTVVLGLGAARISARELKVQIKEASNKMDKNHINRLKHDRNLLEHHLDPVVAEKLERIRRQRH</sequence>
<dbReference type="PANTHER" id="PTHR34547:SF1">
    <property type="entry name" value="YACP-LIKE NYN DOMAIN PROTEIN"/>
    <property type="match status" value="1"/>
</dbReference>
<reference evidence="1 2" key="1">
    <citation type="submission" date="2021-10" db="EMBL/GenBank/DDBJ databases">
        <title>Lutispora strain m25 sp. nov., a thermophilic, non-spore-forming bacterium isolated from a lab-scale methanogenic bioreactor digesting anaerobic sludge.</title>
        <authorList>
            <person name="El Houari A."/>
            <person name="Mcdonald J."/>
        </authorList>
    </citation>
    <scope>NUCLEOTIDE SEQUENCE [LARGE SCALE GENOMIC DNA]</scope>
    <source>
        <strain evidence="2">m25</strain>
    </source>
</reference>
<dbReference type="CDD" id="cd10912">
    <property type="entry name" value="PIN_YacP-like"/>
    <property type="match status" value="1"/>
</dbReference>
<accession>A0ABT1NI54</accession>
<dbReference type="Proteomes" id="UP001651880">
    <property type="component" value="Unassembled WGS sequence"/>
</dbReference>
<protein>
    <submittedName>
        <fullName evidence="1">NYN domain-containing protein</fullName>
    </submittedName>
</protein>
<evidence type="ECO:0000313" key="2">
    <source>
        <dbReference type="Proteomes" id="UP001651880"/>
    </source>
</evidence>
<dbReference type="EMBL" id="JAJEKE010000016">
    <property type="protein sequence ID" value="MCQ1530960.1"/>
    <property type="molecule type" value="Genomic_DNA"/>
</dbReference>
<name>A0ABT1NI54_9FIRM</name>
<gene>
    <name evidence="1" type="ORF">LJD61_15625</name>
</gene>
<dbReference type="InterPro" id="IPR010298">
    <property type="entry name" value="YacP-like"/>
</dbReference>
<dbReference type="RefSeq" id="WP_255228478.1">
    <property type="nucleotide sequence ID" value="NZ_JAJEKE010000016.1"/>
</dbReference>
<comment type="caution">
    <text evidence="1">The sequence shown here is derived from an EMBL/GenBank/DDBJ whole genome shotgun (WGS) entry which is preliminary data.</text>
</comment>
<organism evidence="1 2">
    <name type="scientific">Lutispora saccharofermentans</name>
    <dbReference type="NCBI Taxonomy" id="3024236"/>
    <lineage>
        <taxon>Bacteria</taxon>
        <taxon>Bacillati</taxon>
        <taxon>Bacillota</taxon>
        <taxon>Clostridia</taxon>
        <taxon>Lutisporales</taxon>
        <taxon>Lutisporaceae</taxon>
        <taxon>Lutispora</taxon>
    </lineage>
</organism>
<evidence type="ECO:0000313" key="1">
    <source>
        <dbReference type="EMBL" id="MCQ1530960.1"/>
    </source>
</evidence>
<proteinExistence type="predicted"/>